<evidence type="ECO:0000259" key="4">
    <source>
        <dbReference type="PROSITE" id="PS50102"/>
    </source>
</evidence>
<feature type="region of interest" description="Disordered" evidence="3">
    <location>
        <begin position="209"/>
        <end position="250"/>
    </location>
</feature>
<dbReference type="CDD" id="cd12384">
    <property type="entry name" value="RRM_RBM24_RBM38_like"/>
    <property type="match status" value="1"/>
</dbReference>
<gene>
    <name evidence="5" type="ORF">FH972_016171</name>
</gene>
<dbReference type="SUPFAM" id="SSF54928">
    <property type="entry name" value="RNA-binding domain, RBD"/>
    <property type="match status" value="1"/>
</dbReference>
<dbReference type="Gene3D" id="3.30.70.330">
    <property type="match status" value="1"/>
</dbReference>
<sequence>MSQQRQNKMVAANNAAHVGDTSRTKIFVGGLAWQTQRDSLQRYFEQFGEIQEAVVILDKNSGRSKGYGFVTFKDPDSAMRACENRYPLIDGRRANCNLAALGAQKNYPSTTPQRGMEKFRSSFRTMAPVPYQGTTTPTYFHQQVPHYAFPHSAYPYYPQDMFPMNYYNAYGGGGQQLPSYYAFVAAGSPGAYNYYPFHAQYGHDTPLQIPKTTQHPYLPPTSSVSPSTTAATAGVPGTGTGPASEQNSSA</sequence>
<evidence type="ECO:0000256" key="1">
    <source>
        <dbReference type="ARBA" id="ARBA00022884"/>
    </source>
</evidence>
<keyword evidence="1 2" id="KW-0694">RNA-binding</keyword>
<evidence type="ECO:0000256" key="3">
    <source>
        <dbReference type="SAM" id="MobiDB-lite"/>
    </source>
</evidence>
<dbReference type="PANTHER" id="PTHR11176">
    <property type="entry name" value="BOULE-RELATED"/>
    <property type="match status" value="1"/>
</dbReference>
<dbReference type="GO" id="GO:0003723">
    <property type="term" value="F:RNA binding"/>
    <property type="evidence" value="ECO:0007669"/>
    <property type="project" value="UniProtKB-UniRule"/>
</dbReference>
<proteinExistence type="predicted"/>
<reference evidence="5 6" key="1">
    <citation type="submission" date="2019-06" db="EMBL/GenBank/DDBJ databases">
        <title>A chromosomal-level reference genome of Carpinus fangiana (Coryloideae, Betulaceae).</title>
        <authorList>
            <person name="Yang X."/>
            <person name="Wang Z."/>
            <person name="Zhang L."/>
            <person name="Hao G."/>
            <person name="Liu J."/>
            <person name="Yang Y."/>
        </authorList>
    </citation>
    <scope>NUCLEOTIDE SEQUENCE [LARGE SCALE GENOMIC DNA]</scope>
    <source>
        <strain evidence="5">Cfa_2016G</strain>
        <tissue evidence="5">Leaf</tissue>
    </source>
</reference>
<evidence type="ECO:0000313" key="5">
    <source>
        <dbReference type="EMBL" id="KAE8077622.1"/>
    </source>
</evidence>
<dbReference type="OrthoDB" id="439808at2759"/>
<dbReference type="AlphaFoldDB" id="A0A5N6RFC1"/>
<dbReference type="SMART" id="SM00360">
    <property type="entry name" value="RRM"/>
    <property type="match status" value="1"/>
</dbReference>
<protein>
    <recommendedName>
        <fullName evidence="4">RRM domain-containing protein</fullName>
    </recommendedName>
</protein>
<organism evidence="5 6">
    <name type="scientific">Carpinus fangiana</name>
    <dbReference type="NCBI Taxonomy" id="176857"/>
    <lineage>
        <taxon>Eukaryota</taxon>
        <taxon>Viridiplantae</taxon>
        <taxon>Streptophyta</taxon>
        <taxon>Embryophyta</taxon>
        <taxon>Tracheophyta</taxon>
        <taxon>Spermatophyta</taxon>
        <taxon>Magnoliopsida</taxon>
        <taxon>eudicotyledons</taxon>
        <taxon>Gunneridae</taxon>
        <taxon>Pentapetalae</taxon>
        <taxon>rosids</taxon>
        <taxon>fabids</taxon>
        <taxon>Fagales</taxon>
        <taxon>Betulaceae</taxon>
        <taxon>Carpinus</taxon>
    </lineage>
</organism>
<feature type="domain" description="RRM" evidence="4">
    <location>
        <begin position="24"/>
        <end position="101"/>
    </location>
</feature>
<dbReference type="Proteomes" id="UP000327013">
    <property type="component" value="Chromosome 6"/>
</dbReference>
<dbReference type="PANTHER" id="PTHR11176:SF22">
    <property type="entry name" value="RNA-BINDING PROTEIN 38-LIKE ISOFORM X1"/>
    <property type="match status" value="1"/>
</dbReference>
<dbReference type="Pfam" id="PF00076">
    <property type="entry name" value="RRM_1"/>
    <property type="match status" value="1"/>
</dbReference>
<name>A0A5N6RFC1_9ROSI</name>
<keyword evidence="6" id="KW-1185">Reference proteome</keyword>
<dbReference type="PROSITE" id="PS50102">
    <property type="entry name" value="RRM"/>
    <property type="match status" value="1"/>
</dbReference>
<feature type="compositionally biased region" description="Low complexity" evidence="3">
    <location>
        <begin position="220"/>
        <end position="235"/>
    </location>
</feature>
<accession>A0A5N6RFC1</accession>
<dbReference type="EMBL" id="CM017326">
    <property type="protein sequence ID" value="KAE8077622.1"/>
    <property type="molecule type" value="Genomic_DNA"/>
</dbReference>
<dbReference type="InterPro" id="IPR035979">
    <property type="entry name" value="RBD_domain_sf"/>
</dbReference>
<dbReference type="InterPro" id="IPR012677">
    <property type="entry name" value="Nucleotide-bd_a/b_plait_sf"/>
</dbReference>
<dbReference type="InterPro" id="IPR000504">
    <property type="entry name" value="RRM_dom"/>
</dbReference>
<evidence type="ECO:0000313" key="6">
    <source>
        <dbReference type="Proteomes" id="UP000327013"/>
    </source>
</evidence>
<evidence type="ECO:0000256" key="2">
    <source>
        <dbReference type="PROSITE-ProRule" id="PRU00176"/>
    </source>
</evidence>